<reference evidence="1 2" key="1">
    <citation type="journal article" date="2021" name="ISME Commun">
        <title>Automated analysis of genomic sequences facilitates high-throughput and comprehensive description of bacteria.</title>
        <authorList>
            <person name="Hitch T.C.A."/>
        </authorList>
    </citation>
    <scope>NUCLEOTIDE SEQUENCE [LARGE SCALE GENOMIC DNA]</scope>
    <source>
        <strain evidence="1 2">Sanger_23</strain>
    </source>
</reference>
<name>A0ABT2TVP6_9FIRM</name>
<dbReference type="Proteomes" id="UP001652409">
    <property type="component" value="Unassembled WGS sequence"/>
</dbReference>
<protein>
    <submittedName>
        <fullName evidence="1">Cytidylate kinase-like family protein</fullName>
    </submittedName>
</protein>
<dbReference type="Pfam" id="PF13189">
    <property type="entry name" value="Cytidylate_kin2"/>
    <property type="match status" value="1"/>
</dbReference>
<dbReference type="EMBL" id="JAOQJL010000027">
    <property type="protein sequence ID" value="MCU6766308.1"/>
    <property type="molecule type" value="Genomic_DNA"/>
</dbReference>
<proteinExistence type="predicted"/>
<organism evidence="1 2">
    <name type="scientific">Blautia ammoniilytica</name>
    <dbReference type="NCBI Taxonomy" id="2981782"/>
    <lineage>
        <taxon>Bacteria</taxon>
        <taxon>Bacillati</taxon>
        <taxon>Bacillota</taxon>
        <taxon>Clostridia</taxon>
        <taxon>Lachnospirales</taxon>
        <taxon>Lachnospiraceae</taxon>
        <taxon>Blautia</taxon>
    </lineage>
</organism>
<sequence>MKQLIISIGREFGSAGHEIAERLAKRYGLPLYDHNLLDEVAASHNMDSQELQEYDEMKHNKFLYRSINGMSSSPADNVANMQFNFLLDKAEKGQSFVIVGRCSETILKDYEGLVSVFIIGDMESKVARVQHLYGKSEKEAERFIREKDRKRKKYHDSHCKSKWSDSHTYDLSLNSSKLGLEGSVDFLADYIDRRMKGTK</sequence>
<dbReference type="RefSeq" id="WP_158422138.1">
    <property type="nucleotide sequence ID" value="NZ_JAOQJL010000027.1"/>
</dbReference>
<keyword evidence="2" id="KW-1185">Reference proteome</keyword>
<accession>A0ABT2TVP6</accession>
<dbReference type="Gene3D" id="3.40.50.300">
    <property type="entry name" value="P-loop containing nucleotide triphosphate hydrolases"/>
    <property type="match status" value="1"/>
</dbReference>
<comment type="caution">
    <text evidence="1">The sequence shown here is derived from an EMBL/GenBank/DDBJ whole genome shotgun (WGS) entry which is preliminary data.</text>
</comment>
<evidence type="ECO:0000313" key="2">
    <source>
        <dbReference type="Proteomes" id="UP001652409"/>
    </source>
</evidence>
<gene>
    <name evidence="1" type="ORF">OCV61_12920</name>
</gene>
<dbReference type="InterPro" id="IPR027417">
    <property type="entry name" value="P-loop_NTPase"/>
</dbReference>
<evidence type="ECO:0000313" key="1">
    <source>
        <dbReference type="EMBL" id="MCU6766308.1"/>
    </source>
</evidence>